<evidence type="ECO:0000313" key="6">
    <source>
        <dbReference type="EMBL" id="QXT39688.1"/>
    </source>
</evidence>
<evidence type="ECO:0000256" key="1">
    <source>
        <dbReference type="ARBA" id="ARBA00004141"/>
    </source>
</evidence>
<dbReference type="GO" id="GO:0016020">
    <property type="term" value="C:membrane"/>
    <property type="evidence" value="ECO:0007669"/>
    <property type="project" value="UniProtKB-SubCell"/>
</dbReference>
<feature type="transmembrane region" description="Helical" evidence="5">
    <location>
        <begin position="50"/>
        <end position="74"/>
    </location>
</feature>
<feature type="transmembrane region" description="Helical" evidence="5">
    <location>
        <begin position="20"/>
        <end position="44"/>
    </location>
</feature>
<proteinExistence type="predicted"/>
<feature type="transmembrane region" description="Helical" evidence="5">
    <location>
        <begin position="133"/>
        <end position="156"/>
    </location>
</feature>
<protein>
    <submittedName>
        <fullName evidence="6">Hemolysin III family protein</fullName>
    </submittedName>
</protein>
<comment type="subcellular location">
    <subcellularLocation>
        <location evidence="1">Membrane</location>
        <topology evidence="1">Multi-pass membrane protein</topology>
    </subcellularLocation>
</comment>
<dbReference type="AlphaFoldDB" id="A0A8F6TWE5"/>
<keyword evidence="3 5" id="KW-1133">Transmembrane helix</keyword>
<evidence type="ECO:0000313" key="7">
    <source>
        <dbReference type="Proteomes" id="UP000825009"/>
    </source>
</evidence>
<dbReference type="InterPro" id="IPR004254">
    <property type="entry name" value="AdipoR/HlyIII-related"/>
</dbReference>
<organism evidence="6 7">
    <name type="scientific">Gymnodinialimonas ceratoperidinii</name>
    <dbReference type="NCBI Taxonomy" id="2856823"/>
    <lineage>
        <taxon>Bacteria</taxon>
        <taxon>Pseudomonadati</taxon>
        <taxon>Pseudomonadota</taxon>
        <taxon>Alphaproteobacteria</taxon>
        <taxon>Rhodobacterales</taxon>
        <taxon>Paracoccaceae</taxon>
        <taxon>Gymnodinialimonas</taxon>
    </lineage>
</organism>
<accession>A0A8F6TWE5</accession>
<name>A0A8F6TWE5_9RHOB</name>
<dbReference type="KEGG" id="gce:KYE46_00040"/>
<dbReference type="Proteomes" id="UP000825009">
    <property type="component" value="Chromosome"/>
</dbReference>
<sequence length="219" mass="23466">MPHLRSNRAYSRAEYLSDAVVHGIGISGALIAGPVLITLAAVWIGDPTLIGALAIYTVTLLAMWVCSALYNFVLREDLTPRFRRFDQSAIYFKIAGTYTPFIALASGSLGFFAGIWAVALTGASVILFSSRSYIWLAIILYLSLGWAGAVAGGPLLSGISPAAVTLLTVAGLLYSFGIIFLMWSKLPFHNTIWHVFVLAGTSICYAAIVAEILHGSYIA</sequence>
<keyword evidence="2 5" id="KW-0812">Transmembrane</keyword>
<evidence type="ECO:0000256" key="2">
    <source>
        <dbReference type="ARBA" id="ARBA00022692"/>
    </source>
</evidence>
<gene>
    <name evidence="6" type="ORF">KYE46_00040</name>
</gene>
<dbReference type="Pfam" id="PF03006">
    <property type="entry name" value="HlyIII"/>
    <property type="match status" value="1"/>
</dbReference>
<dbReference type="RefSeq" id="WP_219002516.1">
    <property type="nucleotide sequence ID" value="NZ_CP079194.1"/>
</dbReference>
<feature type="transmembrane region" description="Helical" evidence="5">
    <location>
        <begin position="163"/>
        <end position="186"/>
    </location>
</feature>
<keyword evidence="4 5" id="KW-0472">Membrane</keyword>
<reference evidence="6 7" key="1">
    <citation type="submission" date="2021-07" db="EMBL/GenBank/DDBJ databases">
        <title>A novel Jannaschia species isolated from marine dinoflagellate Ceratoperidinium margalefii.</title>
        <authorList>
            <person name="Jiang Y."/>
            <person name="Li Z."/>
        </authorList>
    </citation>
    <scope>NUCLEOTIDE SEQUENCE [LARGE SCALE GENOMIC DNA]</scope>
    <source>
        <strain evidence="6 7">J12C1-MA-4</strain>
    </source>
</reference>
<evidence type="ECO:0000256" key="4">
    <source>
        <dbReference type="ARBA" id="ARBA00023136"/>
    </source>
</evidence>
<dbReference type="EMBL" id="CP079194">
    <property type="protein sequence ID" value="QXT39688.1"/>
    <property type="molecule type" value="Genomic_DNA"/>
</dbReference>
<feature type="transmembrane region" description="Helical" evidence="5">
    <location>
        <begin position="192"/>
        <end position="213"/>
    </location>
</feature>
<evidence type="ECO:0000256" key="3">
    <source>
        <dbReference type="ARBA" id="ARBA00022989"/>
    </source>
</evidence>
<evidence type="ECO:0000256" key="5">
    <source>
        <dbReference type="SAM" id="Phobius"/>
    </source>
</evidence>
<keyword evidence="7" id="KW-1185">Reference proteome</keyword>
<feature type="transmembrane region" description="Helical" evidence="5">
    <location>
        <begin position="101"/>
        <end position="127"/>
    </location>
</feature>